<protein>
    <submittedName>
        <fullName evidence="2">Helix-turn-helix domain-containing protein</fullName>
    </submittedName>
</protein>
<feature type="domain" description="DNA-binding protein Rv2175c wHTH" evidence="1">
    <location>
        <begin position="14"/>
        <end position="53"/>
    </location>
</feature>
<dbReference type="InterPro" id="IPR048576">
    <property type="entry name" value="Rv2175c_wHTH"/>
</dbReference>
<organism evidence="2 3">
    <name type="scientific">Amycolatopsis azurea DSM 43854</name>
    <dbReference type="NCBI Taxonomy" id="1238180"/>
    <lineage>
        <taxon>Bacteria</taxon>
        <taxon>Bacillati</taxon>
        <taxon>Actinomycetota</taxon>
        <taxon>Actinomycetes</taxon>
        <taxon>Pseudonocardiales</taxon>
        <taxon>Pseudonocardiaceae</taxon>
        <taxon>Amycolatopsis</taxon>
    </lineage>
</organism>
<proteinExistence type="predicted"/>
<evidence type="ECO:0000313" key="2">
    <source>
        <dbReference type="EMBL" id="OOC04111.1"/>
    </source>
</evidence>
<dbReference type="RefSeq" id="WP_077241373.1">
    <property type="nucleotide sequence ID" value="NZ_ANMG01000008.1"/>
</dbReference>
<reference evidence="2 3" key="1">
    <citation type="submission" date="2017-02" db="EMBL/GenBank/DDBJ databases">
        <title>Amycolatopsis azurea DSM 43854 draft genome.</title>
        <authorList>
            <person name="Mayilraj S."/>
        </authorList>
    </citation>
    <scope>NUCLEOTIDE SEQUENCE [LARGE SCALE GENOMIC DNA]</scope>
    <source>
        <strain evidence="2 3">DSM 43854</strain>
    </source>
</reference>
<accession>A0ABX3J8T6</accession>
<keyword evidence="3" id="KW-1185">Reference proteome</keyword>
<dbReference type="Pfam" id="PF21531">
    <property type="entry name" value="Rv2175c_wHTH"/>
    <property type="match status" value="1"/>
</dbReference>
<gene>
    <name evidence="2" type="ORF">B0293_24585</name>
</gene>
<name>A0ABX3J8T6_9PSEU</name>
<dbReference type="EMBL" id="MUXN01000018">
    <property type="protein sequence ID" value="OOC04111.1"/>
    <property type="molecule type" value="Genomic_DNA"/>
</dbReference>
<sequence>MSNTIQSAGSSAHVSIRQAAWALGVSESRVCHAVRVGALRAVRRRSRLVVPAAELRRVLGGAR</sequence>
<evidence type="ECO:0000313" key="3">
    <source>
        <dbReference type="Proteomes" id="UP000188551"/>
    </source>
</evidence>
<dbReference type="Proteomes" id="UP000188551">
    <property type="component" value="Unassembled WGS sequence"/>
</dbReference>
<comment type="caution">
    <text evidence="2">The sequence shown here is derived from an EMBL/GenBank/DDBJ whole genome shotgun (WGS) entry which is preliminary data.</text>
</comment>
<evidence type="ECO:0000259" key="1">
    <source>
        <dbReference type="Pfam" id="PF21531"/>
    </source>
</evidence>